<feature type="compositionally biased region" description="Low complexity" evidence="1">
    <location>
        <begin position="30"/>
        <end position="42"/>
    </location>
</feature>
<accession>A0A8S1F2S5</accession>
<feature type="compositionally biased region" description="Low complexity" evidence="1">
    <location>
        <begin position="200"/>
        <end position="214"/>
    </location>
</feature>
<evidence type="ECO:0000313" key="3">
    <source>
        <dbReference type="Proteomes" id="UP000494206"/>
    </source>
</evidence>
<keyword evidence="3" id="KW-1185">Reference proteome</keyword>
<dbReference type="Proteomes" id="UP000494206">
    <property type="component" value="Unassembled WGS sequence"/>
</dbReference>
<comment type="caution">
    <text evidence="2">The sequence shown here is derived from an EMBL/GenBank/DDBJ whole genome shotgun (WGS) entry which is preliminary data.</text>
</comment>
<feature type="region of interest" description="Disordered" evidence="1">
    <location>
        <begin position="20"/>
        <end position="44"/>
    </location>
</feature>
<reference evidence="2 3" key="1">
    <citation type="submission" date="2020-04" db="EMBL/GenBank/DDBJ databases">
        <authorList>
            <person name="Laetsch R D."/>
            <person name="Stevens L."/>
            <person name="Kumar S."/>
            <person name="Blaxter L. M."/>
        </authorList>
    </citation>
    <scope>NUCLEOTIDE SEQUENCE [LARGE SCALE GENOMIC DNA]</scope>
</reference>
<gene>
    <name evidence="2" type="ORF">CBOVIS_LOCUS9717</name>
</gene>
<protein>
    <submittedName>
        <fullName evidence="2">Uncharacterized protein</fullName>
    </submittedName>
</protein>
<proteinExistence type="predicted"/>
<evidence type="ECO:0000256" key="1">
    <source>
        <dbReference type="SAM" id="MobiDB-lite"/>
    </source>
</evidence>
<sequence>MSSRSFQFKTVDVQFWKSAADSNAGGGDQKSTTSASGTASKVSWKHQNGNIRAEDSMMSGHYSVAQARGREHVSGVKQQVERTFYTVLTQPQKLVEYDEEAYTPSRSVSQDVEMRTKSNSNVMVRNVKTRVSTRSEGQASGVVSQRGKVTSSTANLTLPYVKHHTIRASDSVPIIRLPRPPSKIETQHVIHGSIGSKLNDVSGSSVVRDSSTGREMSTNRSGSQPPGKVTYTYKVGATERRIEYRFHSETLLYDFEETRTREQLETWTSHQPSILRNVETIRKCIQDPYERE</sequence>
<feature type="compositionally biased region" description="Polar residues" evidence="1">
    <location>
        <begin position="215"/>
        <end position="224"/>
    </location>
</feature>
<name>A0A8S1F2S5_9PELO</name>
<organism evidence="2 3">
    <name type="scientific">Caenorhabditis bovis</name>
    <dbReference type="NCBI Taxonomy" id="2654633"/>
    <lineage>
        <taxon>Eukaryota</taxon>
        <taxon>Metazoa</taxon>
        <taxon>Ecdysozoa</taxon>
        <taxon>Nematoda</taxon>
        <taxon>Chromadorea</taxon>
        <taxon>Rhabditida</taxon>
        <taxon>Rhabditina</taxon>
        <taxon>Rhabditomorpha</taxon>
        <taxon>Rhabditoidea</taxon>
        <taxon>Rhabditidae</taxon>
        <taxon>Peloderinae</taxon>
        <taxon>Caenorhabditis</taxon>
    </lineage>
</organism>
<dbReference type="EMBL" id="CADEPM010000006">
    <property type="protein sequence ID" value="CAB3407858.1"/>
    <property type="molecule type" value="Genomic_DNA"/>
</dbReference>
<dbReference type="OrthoDB" id="5819572at2759"/>
<feature type="region of interest" description="Disordered" evidence="1">
    <location>
        <begin position="200"/>
        <end position="229"/>
    </location>
</feature>
<dbReference type="AlphaFoldDB" id="A0A8S1F2S5"/>
<evidence type="ECO:0000313" key="2">
    <source>
        <dbReference type="EMBL" id="CAB3407858.1"/>
    </source>
</evidence>